<feature type="region of interest" description="Disordered" evidence="1">
    <location>
        <begin position="40"/>
        <end position="100"/>
    </location>
</feature>
<accession>A0ABR3W6S1</accession>
<dbReference type="PANTHER" id="PTHR37540:SF5">
    <property type="entry name" value="TRANSCRIPTION FACTOR DOMAIN-CONTAINING PROTEIN"/>
    <property type="match status" value="1"/>
</dbReference>
<gene>
    <name evidence="2" type="ORF">VTK73DRAFT_8808</name>
</gene>
<feature type="compositionally biased region" description="Low complexity" evidence="1">
    <location>
        <begin position="40"/>
        <end position="73"/>
    </location>
</feature>
<reference evidence="2 3" key="1">
    <citation type="journal article" date="2024" name="Commun. Biol.">
        <title>Comparative genomic analysis of thermophilic fungi reveals convergent evolutionary adaptations and gene losses.</title>
        <authorList>
            <person name="Steindorff A.S."/>
            <person name="Aguilar-Pontes M.V."/>
            <person name="Robinson A.J."/>
            <person name="Andreopoulos B."/>
            <person name="LaButti K."/>
            <person name="Kuo A."/>
            <person name="Mondo S."/>
            <person name="Riley R."/>
            <person name="Otillar R."/>
            <person name="Haridas S."/>
            <person name="Lipzen A."/>
            <person name="Grimwood J."/>
            <person name="Schmutz J."/>
            <person name="Clum A."/>
            <person name="Reid I.D."/>
            <person name="Moisan M.C."/>
            <person name="Butler G."/>
            <person name="Nguyen T.T.M."/>
            <person name="Dewar K."/>
            <person name="Conant G."/>
            <person name="Drula E."/>
            <person name="Henrissat B."/>
            <person name="Hansel C."/>
            <person name="Singer S."/>
            <person name="Hutchinson M.I."/>
            <person name="de Vries R.P."/>
            <person name="Natvig D.O."/>
            <person name="Powell A.J."/>
            <person name="Tsang A."/>
            <person name="Grigoriev I.V."/>
        </authorList>
    </citation>
    <scope>NUCLEOTIDE SEQUENCE [LARGE SCALE GENOMIC DNA]</scope>
    <source>
        <strain evidence="2 3">ATCC 24622</strain>
    </source>
</reference>
<evidence type="ECO:0000313" key="2">
    <source>
        <dbReference type="EMBL" id="KAL1854078.1"/>
    </source>
</evidence>
<name>A0ABR3W6S1_9PEZI</name>
<comment type="caution">
    <text evidence="2">The sequence shown here is derived from an EMBL/GenBank/DDBJ whole genome shotgun (WGS) entry which is preliminary data.</text>
</comment>
<sequence length="583" mass="64688">MTAPPSRFVFVNVDPSHKATSDLVVRSKAGAHRQEAAVAAASTAAETSAETAASLPARRAAADAAGGASRRQAPPWTRGPRFRLENTSRAARRKKPRVSGSKAIHADSVWSDDAVRVAIARLLPVLTERVARFGASRPDPFQSLPSTGLPEELESPTLAFLLHEYQPAICNAPPSDQEVVALFDFVKHNRAAFLSNLFSALCYRQARDKKWGIVLGDKESRELAYCAFYCQYEATKLLKEEVVRYGVQMPEAAFLTMLYLGCCAWDGNHAEDRPAFVPFLESLGLLDLYTGFRPERCHVEACYKTIRARGGLGTFSLPFLAAGISYSAVLDATRMGGKPALPFVPHLDQDQPCSLDRRLGFTTADVERRLGAYRRYLPDGMLQVLYGLRAFEAVLGQYADQDVAVGSERRALVDQRNLVQFHILSLPSERCSREWEDALYETCRLALMLYGMGVVFPVSLGAAPWGRLTQELLDVLQRDDAAVLRRCGPHHPLALQLLAWSTVIGGISAHGTPLRSRYVSLLKKWWPPQMFESRFATFRSAMLESIAWFSYSCEKAGEDLWREVLQLERTDAPTRSNAGDQQT</sequence>
<proteinExistence type="predicted"/>
<keyword evidence="3" id="KW-1185">Reference proteome</keyword>
<dbReference type="PANTHER" id="PTHR37540">
    <property type="entry name" value="TRANSCRIPTION FACTOR (ACR-2), PUTATIVE-RELATED-RELATED"/>
    <property type="match status" value="1"/>
</dbReference>
<organism evidence="2 3">
    <name type="scientific">Phialemonium thermophilum</name>
    <dbReference type="NCBI Taxonomy" id="223376"/>
    <lineage>
        <taxon>Eukaryota</taxon>
        <taxon>Fungi</taxon>
        <taxon>Dikarya</taxon>
        <taxon>Ascomycota</taxon>
        <taxon>Pezizomycotina</taxon>
        <taxon>Sordariomycetes</taxon>
        <taxon>Sordariomycetidae</taxon>
        <taxon>Cephalothecales</taxon>
        <taxon>Cephalothecaceae</taxon>
        <taxon>Phialemonium</taxon>
    </lineage>
</organism>
<protein>
    <submittedName>
        <fullName evidence="2">Uncharacterized protein</fullName>
    </submittedName>
</protein>
<evidence type="ECO:0000256" key="1">
    <source>
        <dbReference type="SAM" id="MobiDB-lite"/>
    </source>
</evidence>
<dbReference type="Proteomes" id="UP001586593">
    <property type="component" value="Unassembled WGS sequence"/>
</dbReference>
<dbReference type="EMBL" id="JAZHXJ010000673">
    <property type="protein sequence ID" value="KAL1854078.1"/>
    <property type="molecule type" value="Genomic_DNA"/>
</dbReference>
<evidence type="ECO:0000313" key="3">
    <source>
        <dbReference type="Proteomes" id="UP001586593"/>
    </source>
</evidence>